<reference evidence="1 2" key="1">
    <citation type="submission" date="2017-06" db="EMBL/GenBank/DDBJ databases">
        <authorList>
            <person name="Kim H.J."/>
            <person name="Triplett B.A."/>
        </authorList>
    </citation>
    <scope>NUCLEOTIDE SEQUENCE [LARGE SCALE GENOMIC DNA]</scope>
    <source>
        <strain evidence="1 2">CGMCC 4.5593</strain>
    </source>
</reference>
<dbReference type="GO" id="GO:0006352">
    <property type="term" value="P:DNA-templated transcription initiation"/>
    <property type="evidence" value="ECO:0007669"/>
    <property type="project" value="InterPro"/>
</dbReference>
<name>A0A239M4V5_9ACTN</name>
<keyword evidence="2" id="KW-1185">Reference proteome</keyword>
<dbReference type="GO" id="GO:0003700">
    <property type="term" value="F:DNA-binding transcription factor activity"/>
    <property type="evidence" value="ECO:0007669"/>
    <property type="project" value="InterPro"/>
</dbReference>
<dbReference type="Proteomes" id="UP000198362">
    <property type="component" value="Unassembled WGS sequence"/>
</dbReference>
<evidence type="ECO:0000313" key="1">
    <source>
        <dbReference type="EMBL" id="SNT37897.1"/>
    </source>
</evidence>
<sequence length="49" mass="5231">MDAPDFTAFVRARTPALLRSAYLLTGDQHLAEDLVQSALGREAADSPGD</sequence>
<dbReference type="AlphaFoldDB" id="A0A239M4V5"/>
<dbReference type="EMBL" id="FZPH01000005">
    <property type="protein sequence ID" value="SNT37897.1"/>
    <property type="molecule type" value="Genomic_DNA"/>
</dbReference>
<organism evidence="1 2">
    <name type="scientific">Asanoa hainanensis</name>
    <dbReference type="NCBI Taxonomy" id="560556"/>
    <lineage>
        <taxon>Bacteria</taxon>
        <taxon>Bacillati</taxon>
        <taxon>Actinomycetota</taxon>
        <taxon>Actinomycetes</taxon>
        <taxon>Micromonosporales</taxon>
        <taxon>Micromonosporaceae</taxon>
        <taxon>Asanoa</taxon>
    </lineage>
</organism>
<dbReference type="InterPro" id="IPR013325">
    <property type="entry name" value="RNA_pol_sigma_r2"/>
</dbReference>
<accession>A0A239M4V5</accession>
<proteinExistence type="predicted"/>
<dbReference type="SUPFAM" id="SSF88946">
    <property type="entry name" value="Sigma2 domain of RNA polymerase sigma factors"/>
    <property type="match status" value="1"/>
</dbReference>
<evidence type="ECO:0000313" key="2">
    <source>
        <dbReference type="Proteomes" id="UP000198362"/>
    </source>
</evidence>
<gene>
    <name evidence="1" type="ORF">SAMN05421812_105149</name>
</gene>
<protein>
    <submittedName>
        <fullName evidence="1">Uncharacterized protein</fullName>
    </submittedName>
</protein>